<comment type="caution">
    <text evidence="1">The sequence shown here is derived from an EMBL/GenBank/DDBJ whole genome shotgun (WGS) entry which is preliminary data.</text>
</comment>
<accession>A0AC61R0F5</accession>
<name>A0AC61R0F5_9FIRM</name>
<reference evidence="1" key="1">
    <citation type="submission" date="2019-04" db="EMBL/GenBank/DDBJ databases">
        <title>Microbes associate with the intestines of laboratory mice.</title>
        <authorList>
            <person name="Navarre W."/>
            <person name="Wong E."/>
            <person name="Huang K."/>
            <person name="Tropini C."/>
            <person name="Ng K."/>
            <person name="Yu B."/>
        </authorList>
    </citation>
    <scope>NUCLEOTIDE SEQUENCE</scope>
    <source>
        <strain evidence="1">NM72_1-8</strain>
    </source>
</reference>
<evidence type="ECO:0000313" key="1">
    <source>
        <dbReference type="EMBL" id="TGX98827.1"/>
    </source>
</evidence>
<gene>
    <name evidence="1" type="ORF">E5357_07640</name>
</gene>
<dbReference type="Proteomes" id="UP000307720">
    <property type="component" value="Unassembled WGS sequence"/>
</dbReference>
<evidence type="ECO:0000313" key="2">
    <source>
        <dbReference type="Proteomes" id="UP000307720"/>
    </source>
</evidence>
<sequence length="73" mass="8375">MSDRGTIVIHLDELLKETGLSKNKFCQRAELQRSQLNGYLNNTITRLDTDVLVRMCDTLNCTISDLLEYKPKS</sequence>
<dbReference type="EMBL" id="SRZB01000013">
    <property type="protein sequence ID" value="TGX98827.1"/>
    <property type="molecule type" value="Genomic_DNA"/>
</dbReference>
<proteinExistence type="predicted"/>
<keyword evidence="2" id="KW-1185">Reference proteome</keyword>
<organism evidence="1 2">
    <name type="scientific">Hominisplanchenecus murintestinalis</name>
    <dbReference type="NCBI Taxonomy" id="2941517"/>
    <lineage>
        <taxon>Bacteria</taxon>
        <taxon>Bacillati</taxon>
        <taxon>Bacillota</taxon>
        <taxon>Clostridia</taxon>
        <taxon>Lachnospirales</taxon>
        <taxon>Lachnospiraceae</taxon>
        <taxon>Hominisplanchenecus</taxon>
    </lineage>
</organism>
<protein>
    <submittedName>
        <fullName evidence="1">XRE family transcriptional regulator</fullName>
    </submittedName>
</protein>